<accession>A0A454D502</accession>
<feature type="non-terminal residue" evidence="1">
    <location>
        <position position="14"/>
    </location>
</feature>
<proteinExistence type="predicted"/>
<reference evidence="1 2" key="1">
    <citation type="submission" date="2012-10" db="EMBL/GenBank/DDBJ databases">
        <title>Genome sequence of Vibrio Cholerae HENC-02.</title>
        <authorList>
            <person name="Eppinger M."/>
            <person name="Hasan N.A."/>
            <person name="Sengamalay N."/>
            <person name="Hine E."/>
            <person name="Su Q."/>
            <person name="Daugherty S.C."/>
            <person name="Young S."/>
            <person name="Sadzewicz L."/>
            <person name="Tallon L."/>
            <person name="Cebula T.A."/>
            <person name="Ravel J."/>
            <person name="Colwell R.R."/>
        </authorList>
    </citation>
    <scope>NUCLEOTIDE SEQUENCE [LARGE SCALE GENOMIC DNA]</scope>
    <source>
        <strain evidence="1 2">HENC-02</strain>
    </source>
</reference>
<evidence type="ECO:0000313" key="2">
    <source>
        <dbReference type="Proteomes" id="UP000008367"/>
    </source>
</evidence>
<dbReference type="Proteomes" id="UP000008367">
    <property type="component" value="Unassembled WGS sequence"/>
</dbReference>
<dbReference type="EMBL" id="AJSR01000156">
    <property type="protein sequence ID" value="EKM33680.1"/>
    <property type="molecule type" value="Genomic_DNA"/>
</dbReference>
<sequence length="14" mass="1684">MERLIHSRLNKVTS</sequence>
<comment type="caution">
    <text evidence="1">The sequence shown here is derived from an EMBL/GenBank/DDBJ whole genome shotgun (WGS) entry which is preliminary data.</text>
</comment>
<protein>
    <submittedName>
        <fullName evidence="1">Uncharacterized protein</fullName>
    </submittedName>
</protein>
<organism evidence="1 2">
    <name type="scientific">Vibrio harveyi</name>
    <name type="common">Beneckea harveyi</name>
    <dbReference type="NCBI Taxonomy" id="669"/>
    <lineage>
        <taxon>Bacteria</taxon>
        <taxon>Pseudomonadati</taxon>
        <taxon>Pseudomonadota</taxon>
        <taxon>Gammaproteobacteria</taxon>
        <taxon>Vibrionales</taxon>
        <taxon>Vibrionaceae</taxon>
        <taxon>Vibrio</taxon>
    </lineage>
</organism>
<evidence type="ECO:0000313" key="1">
    <source>
        <dbReference type="EMBL" id="EKM33680.1"/>
    </source>
</evidence>
<gene>
    <name evidence="1" type="ORF">VCHENC02_0903A</name>
</gene>
<name>A0A454D502_VIBHA</name>